<reference evidence="3" key="1">
    <citation type="submission" date="2016-10" db="EMBL/GenBank/DDBJ databases">
        <authorList>
            <person name="Varghese N."/>
            <person name="Submissions S."/>
        </authorList>
    </citation>
    <scope>NUCLEOTIDE SEQUENCE [LARGE SCALE GENOMIC DNA]</scope>
    <source>
        <strain evidence="3">NLAE-zl-G277</strain>
    </source>
</reference>
<dbReference type="STRING" id="460384.SAMN05216313_13315"/>
<keyword evidence="3" id="KW-1185">Reference proteome</keyword>
<dbReference type="AlphaFoldDB" id="A0A1I0JNX8"/>
<keyword evidence="1" id="KW-1133">Transmembrane helix</keyword>
<dbReference type="PROSITE" id="PS00409">
    <property type="entry name" value="PROKAR_NTER_METHYL"/>
    <property type="match status" value="1"/>
</dbReference>
<organism evidence="2 3">
    <name type="scientific">Enterocloster lavalensis</name>
    <dbReference type="NCBI Taxonomy" id="460384"/>
    <lineage>
        <taxon>Bacteria</taxon>
        <taxon>Bacillati</taxon>
        <taxon>Bacillota</taxon>
        <taxon>Clostridia</taxon>
        <taxon>Lachnospirales</taxon>
        <taxon>Lachnospiraceae</taxon>
        <taxon>Enterocloster</taxon>
    </lineage>
</organism>
<evidence type="ECO:0000256" key="1">
    <source>
        <dbReference type="SAM" id="Phobius"/>
    </source>
</evidence>
<evidence type="ECO:0000313" key="2">
    <source>
        <dbReference type="EMBL" id="SEU12072.1"/>
    </source>
</evidence>
<protein>
    <submittedName>
        <fullName evidence="2">Prepilin-type N-terminal cleavage/methylation domain-containing protein</fullName>
    </submittedName>
</protein>
<dbReference type="Pfam" id="PF07963">
    <property type="entry name" value="N_methyl"/>
    <property type="match status" value="1"/>
</dbReference>
<name>A0A1I0JNX8_9FIRM</name>
<dbReference type="RefSeq" id="WP_092369633.1">
    <property type="nucleotide sequence ID" value="NZ_DAINWJ010000042.1"/>
</dbReference>
<feature type="transmembrane region" description="Helical" evidence="1">
    <location>
        <begin position="20"/>
        <end position="40"/>
    </location>
</feature>
<keyword evidence="1" id="KW-0812">Transmembrane</keyword>
<evidence type="ECO:0000313" key="3">
    <source>
        <dbReference type="Proteomes" id="UP000198508"/>
    </source>
</evidence>
<proteinExistence type="predicted"/>
<dbReference type="InterPro" id="IPR012902">
    <property type="entry name" value="N_methyl_site"/>
</dbReference>
<accession>A0A1I0JNX8</accession>
<keyword evidence="1" id="KW-0472">Membrane</keyword>
<sequence>MAYKRKGRPGPRAGFSLVEVIVSVALIALISTGFLYMMAANSQLLSREYRLDRSSYELGALADRGEGKAGEKVLTVYFQMDSGETLEEYFREYTVGEDGENRITYFRHE</sequence>
<gene>
    <name evidence="2" type="ORF">SAMN05216313_13315</name>
</gene>
<dbReference type="EMBL" id="FOIM01000033">
    <property type="protein sequence ID" value="SEU12072.1"/>
    <property type="molecule type" value="Genomic_DNA"/>
</dbReference>
<dbReference type="NCBIfam" id="TIGR02532">
    <property type="entry name" value="IV_pilin_GFxxxE"/>
    <property type="match status" value="1"/>
</dbReference>
<dbReference type="Proteomes" id="UP000198508">
    <property type="component" value="Unassembled WGS sequence"/>
</dbReference>